<evidence type="ECO:0000313" key="3">
    <source>
        <dbReference type="EMBL" id="MDX6849625.1"/>
    </source>
</evidence>
<evidence type="ECO:0000259" key="2">
    <source>
        <dbReference type="Pfam" id="PF13088"/>
    </source>
</evidence>
<dbReference type="Proteomes" id="UP001273505">
    <property type="component" value="Unassembled WGS sequence"/>
</dbReference>
<evidence type="ECO:0000313" key="4">
    <source>
        <dbReference type="Proteomes" id="UP001273505"/>
    </source>
</evidence>
<dbReference type="RefSeq" id="WP_302724881.1">
    <property type="nucleotide sequence ID" value="NZ_JAULRU010000823.1"/>
</dbReference>
<dbReference type="Gene3D" id="2.120.10.10">
    <property type="match status" value="1"/>
</dbReference>
<dbReference type="SUPFAM" id="SSF50939">
    <property type="entry name" value="Sialidases"/>
    <property type="match status" value="1"/>
</dbReference>
<dbReference type="InterPro" id="IPR036278">
    <property type="entry name" value="Sialidase_sf"/>
</dbReference>
<dbReference type="PANTHER" id="PTHR43752">
    <property type="entry name" value="BNR/ASP-BOX REPEAT FAMILY PROTEIN"/>
    <property type="match status" value="1"/>
</dbReference>
<proteinExistence type="predicted"/>
<gene>
    <name evidence="3" type="ORF">SCD92_09645</name>
</gene>
<accession>A0ABU4RXI3</accession>
<reference evidence="3 4" key="1">
    <citation type="submission" date="2023-11" db="EMBL/GenBank/DDBJ databases">
        <title>Gilvimarinus fulvus sp. nov., isolated from the surface of Kelp.</title>
        <authorList>
            <person name="Sun Y.Y."/>
            <person name="Gong Y."/>
            <person name="Du Z.J."/>
        </authorList>
    </citation>
    <scope>NUCLEOTIDE SEQUENCE [LARGE SCALE GENOMIC DNA]</scope>
    <source>
        <strain evidence="3 4">SDUM040013</strain>
    </source>
</reference>
<keyword evidence="1" id="KW-0732">Signal</keyword>
<dbReference type="CDD" id="cd15482">
    <property type="entry name" value="Sialidase_non-viral"/>
    <property type="match status" value="1"/>
</dbReference>
<comment type="caution">
    <text evidence="3">The sequence shown here is derived from an EMBL/GenBank/DDBJ whole genome shotgun (WGS) entry which is preliminary data.</text>
</comment>
<dbReference type="PANTHER" id="PTHR43752:SF2">
    <property type="entry name" value="BNR_ASP-BOX REPEAT FAMILY PROTEIN"/>
    <property type="match status" value="1"/>
</dbReference>
<protein>
    <submittedName>
        <fullName evidence="3">Sialidase family protein</fullName>
    </submittedName>
</protein>
<sequence>MLQQITLTLRSALLVLAVPALAQQAPIAAAPDLLDTEQAENFGLKQATGTQTHTVFSASDSSYQYNHGAVPFAFNGKLYVQWQSSKHDEDAPETEVRYAMSVDGRQWSDAIILEKPRPDATVTSGGWWAFGDTLVAYINVWPHDLEPKGGFVEYRTSKDGIHWTAPKPVLNNAGEPLAGIIEQDMRALADGRLLTAVHQQPGLIVKPYFTDDATGLSGWQSGDMTNLPHRDNVSRELEPSWFSRGEELVMVFRDQDSSFRVLAATSHDRGESWTTPMVSNMPDSRAKQSAGNLPNGAAYLVNNPSGSKQRFPLVLSISTDGRRFDQAWLLRPGGHQVPAQKYDGRYKRIGYSYPKSTVFEGYLYVAYATGKEDIQVTRVPLKSLK</sequence>
<dbReference type="Pfam" id="PF13088">
    <property type="entry name" value="BNR_2"/>
    <property type="match status" value="1"/>
</dbReference>
<evidence type="ECO:0000256" key="1">
    <source>
        <dbReference type="SAM" id="SignalP"/>
    </source>
</evidence>
<feature type="chain" id="PRO_5046472300" evidence="1">
    <location>
        <begin position="23"/>
        <end position="385"/>
    </location>
</feature>
<feature type="signal peptide" evidence="1">
    <location>
        <begin position="1"/>
        <end position="22"/>
    </location>
</feature>
<name>A0ABU4RXI3_9GAMM</name>
<keyword evidence="4" id="KW-1185">Reference proteome</keyword>
<feature type="domain" description="Sialidase" evidence="2">
    <location>
        <begin position="76"/>
        <end position="364"/>
    </location>
</feature>
<dbReference type="EMBL" id="JAXAFO010000013">
    <property type="protein sequence ID" value="MDX6849625.1"/>
    <property type="molecule type" value="Genomic_DNA"/>
</dbReference>
<dbReference type="InterPro" id="IPR011040">
    <property type="entry name" value="Sialidase"/>
</dbReference>
<organism evidence="3 4">
    <name type="scientific">Gilvimarinus gilvus</name>
    <dbReference type="NCBI Taxonomy" id="3058038"/>
    <lineage>
        <taxon>Bacteria</taxon>
        <taxon>Pseudomonadati</taxon>
        <taxon>Pseudomonadota</taxon>
        <taxon>Gammaproteobacteria</taxon>
        <taxon>Cellvibrionales</taxon>
        <taxon>Cellvibrionaceae</taxon>
        <taxon>Gilvimarinus</taxon>
    </lineage>
</organism>